<dbReference type="AlphaFoldDB" id="A0A9P8QE18"/>
<evidence type="ECO:0000256" key="1">
    <source>
        <dbReference type="SAM" id="MobiDB-lite"/>
    </source>
</evidence>
<feature type="region of interest" description="Disordered" evidence="1">
    <location>
        <begin position="1"/>
        <end position="231"/>
    </location>
</feature>
<evidence type="ECO:0000313" key="2">
    <source>
        <dbReference type="EMBL" id="KAH6603656.1"/>
    </source>
</evidence>
<gene>
    <name evidence="2" type="ORF">Trco_008431</name>
</gene>
<keyword evidence="3" id="KW-1185">Reference proteome</keyword>
<dbReference type="GO" id="GO:0004842">
    <property type="term" value="F:ubiquitin-protein transferase activity"/>
    <property type="evidence" value="ECO:0007669"/>
    <property type="project" value="TreeGrafter"/>
</dbReference>
<dbReference type="PANTHER" id="PTHR28042:SF1">
    <property type="entry name" value="E3 UBIQUITIN-PROTEIN LIGASE COMPLEX SLX5-SLX8 SUBUNIT SLX5"/>
    <property type="match status" value="1"/>
</dbReference>
<feature type="region of interest" description="Disordered" evidence="1">
    <location>
        <begin position="381"/>
        <end position="402"/>
    </location>
</feature>
<feature type="compositionally biased region" description="Low complexity" evidence="1">
    <location>
        <begin position="24"/>
        <end position="33"/>
    </location>
</feature>
<feature type="compositionally biased region" description="Polar residues" evidence="1">
    <location>
        <begin position="159"/>
        <end position="178"/>
    </location>
</feature>
<evidence type="ECO:0000313" key="3">
    <source>
        <dbReference type="Proteomes" id="UP000827724"/>
    </source>
</evidence>
<sequence length="428" mass="47333">MSRAGDDDRLGSTSDDDLIEVQVTRASSTASSRGRNAFDNLLNPRGVASRARPVTETLSLPMPPGFRPAGVHSRRSHQPAGSPQPSQIRLRPSHHPQATLRRSWGRTPVPDSAFIDLTEEPDSPAAERRRPQVAQAQAQAAQQPLQQQPHNLAGRNPRRTGSQRTSPPQLARSDSTFVGPQPSFIDLTADSPEDEQLPGRDHWRLSRSHPRQHRRHHHHHHHHGHDHDHDHDLDLDHDHLAQHRDRLVSLDLISHHQQALASEFARGFGRTLAGFLNGEIVRGSFGPELQTMFPRSEPTPKPPMEPIPPARTGFSRDTCADGQGERVVICPACNEELAYDPAEPPATPSKKRKKASGEHHFWALKKCGHVYCAECFENRRPTKSSPDGVGFPLPPGSKSTASPNDIRCAVEGCDTKVAAKTEWVGIFL</sequence>
<feature type="compositionally biased region" description="Basic residues" evidence="1">
    <location>
        <begin position="205"/>
        <end position="224"/>
    </location>
</feature>
<dbReference type="PANTHER" id="PTHR28042">
    <property type="entry name" value="E3 UBIQUITIN-PROTEIN LIGASE COMPLEX SLX5-SLX8 SUBUNIT SLX5"/>
    <property type="match status" value="1"/>
</dbReference>
<reference evidence="2" key="1">
    <citation type="submission" date="2021-08" db="EMBL/GenBank/DDBJ databases">
        <title>Chromosome-Level Trichoderma cornu-damae using Hi-C Data.</title>
        <authorList>
            <person name="Kim C.S."/>
        </authorList>
    </citation>
    <scope>NUCLEOTIDE SEQUENCE</scope>
    <source>
        <strain evidence="2">KA19-0412C</strain>
    </source>
</reference>
<organism evidence="2 3">
    <name type="scientific">Trichoderma cornu-damae</name>
    <dbReference type="NCBI Taxonomy" id="654480"/>
    <lineage>
        <taxon>Eukaryota</taxon>
        <taxon>Fungi</taxon>
        <taxon>Dikarya</taxon>
        <taxon>Ascomycota</taxon>
        <taxon>Pezizomycotina</taxon>
        <taxon>Sordariomycetes</taxon>
        <taxon>Hypocreomycetidae</taxon>
        <taxon>Hypocreales</taxon>
        <taxon>Hypocreaceae</taxon>
        <taxon>Trichoderma</taxon>
    </lineage>
</organism>
<dbReference type="OrthoDB" id="2398441at2759"/>
<dbReference type="Proteomes" id="UP000827724">
    <property type="component" value="Unassembled WGS sequence"/>
</dbReference>
<dbReference type="InterPro" id="IPR038886">
    <property type="entry name" value="E3_SLX5/Rfp1"/>
</dbReference>
<feature type="compositionally biased region" description="Basic and acidic residues" evidence="1">
    <location>
        <begin position="1"/>
        <end position="10"/>
    </location>
</feature>
<accession>A0A9P8QE18</accession>
<proteinExistence type="predicted"/>
<dbReference type="GO" id="GO:0033768">
    <property type="term" value="C:SUMO-targeted ubiquitin ligase complex"/>
    <property type="evidence" value="ECO:0007669"/>
    <property type="project" value="TreeGrafter"/>
</dbReference>
<name>A0A9P8QE18_9HYPO</name>
<feature type="compositionally biased region" description="Low complexity" evidence="1">
    <location>
        <begin position="132"/>
        <end position="149"/>
    </location>
</feature>
<dbReference type="EMBL" id="JAIWOZ010000007">
    <property type="protein sequence ID" value="KAH6603656.1"/>
    <property type="molecule type" value="Genomic_DNA"/>
</dbReference>
<protein>
    <submittedName>
        <fullName evidence="2">Uncharacterized protein</fullName>
    </submittedName>
</protein>
<comment type="caution">
    <text evidence="2">The sequence shown here is derived from an EMBL/GenBank/DDBJ whole genome shotgun (WGS) entry which is preliminary data.</text>
</comment>